<dbReference type="Gene3D" id="3.90.10.10">
    <property type="entry name" value="Cytochrome C3"/>
    <property type="match status" value="2"/>
</dbReference>
<evidence type="ECO:0000259" key="7">
    <source>
        <dbReference type="Pfam" id="PF14522"/>
    </source>
</evidence>
<dbReference type="AlphaFoldDB" id="A0A399ERQ5"/>
<keyword evidence="8" id="KW-0560">Oxidoreductase</keyword>
<evidence type="ECO:0000313" key="9">
    <source>
        <dbReference type="Proteomes" id="UP000265341"/>
    </source>
</evidence>
<keyword evidence="9" id="KW-1185">Reference proteome</keyword>
<feature type="domain" description="Class III cytochrome C" evidence="6">
    <location>
        <begin position="45"/>
        <end position="94"/>
    </location>
</feature>
<dbReference type="Pfam" id="PF02085">
    <property type="entry name" value="Cytochrom_CIII"/>
    <property type="match status" value="1"/>
</dbReference>
<dbReference type="InterPro" id="IPR036280">
    <property type="entry name" value="Multihaem_cyt_sf"/>
</dbReference>
<dbReference type="SUPFAM" id="SSF48695">
    <property type="entry name" value="Multiheme cytochromes"/>
    <property type="match status" value="1"/>
</dbReference>
<keyword evidence="5" id="KW-0408">Iron</keyword>
<evidence type="ECO:0000256" key="1">
    <source>
        <dbReference type="ARBA" id="ARBA00022448"/>
    </source>
</evidence>
<dbReference type="PANTHER" id="PTHR39425:SF1">
    <property type="entry name" value="CYTOCHROME C7-LIKE DOMAIN-CONTAINING PROTEIN"/>
    <property type="match status" value="1"/>
</dbReference>
<protein>
    <submittedName>
        <fullName evidence="8">Menaquinone reductase, multiheme cytochrome c subunit</fullName>
        <ecNumber evidence="8">1.97.-.-</ecNumber>
    </submittedName>
</protein>
<dbReference type="InterPro" id="IPR029467">
    <property type="entry name" value="Cyt_c7-like"/>
</dbReference>
<proteinExistence type="predicted"/>
<dbReference type="EMBL" id="QWLA01000032">
    <property type="protein sequence ID" value="RIH86210.1"/>
    <property type="molecule type" value="Genomic_DNA"/>
</dbReference>
<keyword evidence="4" id="KW-0249">Electron transport</keyword>
<gene>
    <name evidence="8" type="primary">qrcA</name>
    <name evidence="8" type="ORF">Mrose_01868</name>
</gene>
<comment type="caution">
    <text evidence="8">The sequence shown here is derived from an EMBL/GenBank/DDBJ whole genome shotgun (WGS) entry which is preliminary data.</text>
</comment>
<dbReference type="EC" id="1.97.-.-" evidence="8"/>
<dbReference type="GO" id="GO:0009055">
    <property type="term" value="F:electron transfer activity"/>
    <property type="evidence" value="ECO:0007669"/>
    <property type="project" value="InterPro"/>
</dbReference>
<keyword evidence="2" id="KW-0349">Heme</keyword>
<sequence length="217" mass="24210">MPRMRARNLWVKVLFYGGLATVAVVLLVVFSGVAVGGFDQRAGKPIPQPVPFSHALHAGEMGISCRYCHAAVERASYAGLPPTETCMTCHSQVRAQSPLLAPVRESWEKGTPLEWNRVVEVPDFVYFNHSIHVAKGVGCATCHGPVHQMPVLYQAKSFEMRFCLDCHQAPEKYLRPREEVFNMNYQPPAEQLELGRRLVEAHGVNQANLTDCSVCHR</sequence>
<dbReference type="GO" id="GO:0016491">
    <property type="term" value="F:oxidoreductase activity"/>
    <property type="evidence" value="ECO:0007669"/>
    <property type="project" value="UniProtKB-KW"/>
</dbReference>
<evidence type="ECO:0000259" key="6">
    <source>
        <dbReference type="Pfam" id="PF02085"/>
    </source>
</evidence>
<name>A0A399ERQ5_9DEIN</name>
<dbReference type="Proteomes" id="UP000265341">
    <property type="component" value="Unassembled WGS sequence"/>
</dbReference>
<dbReference type="Pfam" id="PF14522">
    <property type="entry name" value="Cytochrome_C7"/>
    <property type="match status" value="1"/>
</dbReference>
<evidence type="ECO:0000256" key="4">
    <source>
        <dbReference type="ARBA" id="ARBA00022982"/>
    </source>
</evidence>
<feature type="domain" description="Cytochrome c7-like" evidence="7">
    <location>
        <begin position="125"/>
        <end position="217"/>
    </location>
</feature>
<dbReference type="InterPro" id="IPR020942">
    <property type="entry name" value="Cyt_c_III_dom"/>
</dbReference>
<dbReference type="GO" id="GO:0046872">
    <property type="term" value="F:metal ion binding"/>
    <property type="evidence" value="ECO:0007669"/>
    <property type="project" value="UniProtKB-KW"/>
</dbReference>
<organism evidence="8 9">
    <name type="scientific">Calidithermus roseus</name>
    <dbReference type="NCBI Taxonomy" id="1644118"/>
    <lineage>
        <taxon>Bacteria</taxon>
        <taxon>Thermotogati</taxon>
        <taxon>Deinococcota</taxon>
        <taxon>Deinococci</taxon>
        <taxon>Thermales</taxon>
        <taxon>Thermaceae</taxon>
        <taxon>Calidithermus</taxon>
    </lineage>
</organism>
<accession>A0A399ERQ5</accession>
<keyword evidence="3" id="KW-0479">Metal-binding</keyword>
<dbReference type="PANTHER" id="PTHR39425">
    <property type="entry name" value="LIPOPROTEIN CYTOCHROME C"/>
    <property type="match status" value="1"/>
</dbReference>
<evidence type="ECO:0000256" key="5">
    <source>
        <dbReference type="ARBA" id="ARBA00023004"/>
    </source>
</evidence>
<evidence type="ECO:0000256" key="2">
    <source>
        <dbReference type="ARBA" id="ARBA00022617"/>
    </source>
</evidence>
<keyword evidence="1" id="KW-0813">Transport</keyword>
<evidence type="ECO:0000313" key="8">
    <source>
        <dbReference type="EMBL" id="RIH86210.1"/>
    </source>
</evidence>
<evidence type="ECO:0000256" key="3">
    <source>
        <dbReference type="ARBA" id="ARBA00022723"/>
    </source>
</evidence>
<reference evidence="8 9" key="1">
    <citation type="submission" date="2018-08" db="EMBL/GenBank/DDBJ databases">
        <title>Meiothermus roseus NBRC 110900 genome sequencing project.</title>
        <authorList>
            <person name="Da Costa M.S."/>
            <person name="Albuquerque L."/>
            <person name="Raposo P."/>
            <person name="Froufe H.J.C."/>
            <person name="Barroso C.S."/>
            <person name="Egas C."/>
        </authorList>
    </citation>
    <scope>NUCLEOTIDE SEQUENCE [LARGE SCALE GENOMIC DNA]</scope>
    <source>
        <strain evidence="8 9">NBRC 110900</strain>
    </source>
</reference>
<dbReference type="GO" id="GO:0020037">
    <property type="term" value="F:heme binding"/>
    <property type="evidence" value="ECO:0007669"/>
    <property type="project" value="InterPro"/>
</dbReference>
<dbReference type="CDD" id="cd08168">
    <property type="entry name" value="Cytochrom_C3"/>
    <property type="match status" value="1"/>
</dbReference>